<keyword evidence="4" id="KW-1185">Reference proteome</keyword>
<evidence type="ECO:0000313" key="3">
    <source>
        <dbReference type="EMBL" id="MBB5198953.1"/>
    </source>
</evidence>
<keyword evidence="1" id="KW-1133">Transmembrane helix</keyword>
<dbReference type="Proteomes" id="UP000571084">
    <property type="component" value="Unassembled WGS sequence"/>
</dbReference>
<reference evidence="3 4" key="1">
    <citation type="submission" date="2020-08" db="EMBL/GenBank/DDBJ databases">
        <title>Genomic Encyclopedia of Type Strains, Phase IV (KMG-IV): sequencing the most valuable type-strain genomes for metagenomic binning, comparative biology and taxonomic classification.</title>
        <authorList>
            <person name="Goeker M."/>
        </authorList>
    </citation>
    <scope>NUCLEOTIDE SEQUENCE [LARGE SCALE GENOMIC DNA]</scope>
    <source>
        <strain evidence="3 4">DSM 23240</strain>
    </source>
</reference>
<dbReference type="SUPFAM" id="SSF57987">
    <property type="entry name" value="Inovirus (filamentous phage) major coat protein"/>
    <property type="match status" value="1"/>
</dbReference>
<organism evidence="3 4">
    <name type="scientific">Glaciimonas immobilis</name>
    <dbReference type="NCBI Taxonomy" id="728004"/>
    <lineage>
        <taxon>Bacteria</taxon>
        <taxon>Pseudomonadati</taxon>
        <taxon>Pseudomonadota</taxon>
        <taxon>Betaproteobacteria</taxon>
        <taxon>Burkholderiales</taxon>
        <taxon>Oxalobacteraceae</taxon>
        <taxon>Glaciimonas</taxon>
    </lineage>
</organism>
<evidence type="ECO:0000256" key="1">
    <source>
        <dbReference type="SAM" id="Phobius"/>
    </source>
</evidence>
<dbReference type="EMBL" id="JACHHQ010000001">
    <property type="protein sequence ID" value="MBB5198953.1"/>
    <property type="molecule type" value="Genomic_DNA"/>
</dbReference>
<sequence length="64" mass="6428">MTLNKLFSRAGIVVASTALAGASMADTVDVTAITGAGTNVALVGAAVFGVFVGVKLYKWIRAAL</sequence>
<keyword evidence="2" id="KW-0732">Signal</keyword>
<evidence type="ECO:0000313" key="4">
    <source>
        <dbReference type="Proteomes" id="UP000571084"/>
    </source>
</evidence>
<keyword evidence="1" id="KW-0812">Transmembrane</keyword>
<evidence type="ECO:0008006" key="5">
    <source>
        <dbReference type="Google" id="ProtNLM"/>
    </source>
</evidence>
<feature type="signal peptide" evidence="2">
    <location>
        <begin position="1"/>
        <end position="25"/>
    </location>
</feature>
<keyword evidence="1" id="KW-0472">Membrane</keyword>
<dbReference type="RefSeq" id="WP_168053254.1">
    <property type="nucleotide sequence ID" value="NZ_JAAOZT010000002.1"/>
</dbReference>
<evidence type="ECO:0000256" key="2">
    <source>
        <dbReference type="SAM" id="SignalP"/>
    </source>
</evidence>
<dbReference type="InterPro" id="IPR008020">
    <property type="entry name" value="G8P"/>
</dbReference>
<dbReference type="AlphaFoldDB" id="A0A840RMG7"/>
<accession>A0A840RMG7</accession>
<protein>
    <recommendedName>
        <fullName evidence="5">Methyltransferase</fullName>
    </recommendedName>
</protein>
<dbReference type="Pfam" id="PF05356">
    <property type="entry name" value="Phage_Coat_B"/>
    <property type="match status" value="1"/>
</dbReference>
<feature type="transmembrane region" description="Helical" evidence="1">
    <location>
        <begin position="35"/>
        <end position="57"/>
    </location>
</feature>
<feature type="chain" id="PRO_5032508113" description="Methyltransferase" evidence="2">
    <location>
        <begin position="26"/>
        <end position="64"/>
    </location>
</feature>
<gene>
    <name evidence="3" type="ORF">HNR39_000763</name>
</gene>
<comment type="caution">
    <text evidence="3">The sequence shown here is derived from an EMBL/GenBank/DDBJ whole genome shotgun (WGS) entry which is preliminary data.</text>
</comment>
<proteinExistence type="predicted"/>
<name>A0A840RMG7_9BURK</name>